<dbReference type="CDD" id="cd07250">
    <property type="entry name" value="HPPD_C_like"/>
    <property type="match status" value="1"/>
</dbReference>
<dbReference type="GO" id="GO:0051213">
    <property type="term" value="F:dioxygenase activity"/>
    <property type="evidence" value="ECO:0007669"/>
    <property type="project" value="UniProtKB-KW"/>
</dbReference>
<dbReference type="Pfam" id="PF00903">
    <property type="entry name" value="Glyoxalase"/>
    <property type="match status" value="1"/>
</dbReference>
<evidence type="ECO:0000259" key="12">
    <source>
        <dbReference type="PROSITE" id="PS51819"/>
    </source>
</evidence>
<dbReference type="PIRSF" id="PIRSF009283">
    <property type="entry name" value="HPP_dOase"/>
    <property type="match status" value="1"/>
</dbReference>
<dbReference type="CDD" id="cd08342">
    <property type="entry name" value="HPPD_N_like"/>
    <property type="match status" value="1"/>
</dbReference>
<organism evidence="13 14">
    <name type="scientific">Myxozyma melibiosi</name>
    <dbReference type="NCBI Taxonomy" id="54550"/>
    <lineage>
        <taxon>Eukaryota</taxon>
        <taxon>Fungi</taxon>
        <taxon>Dikarya</taxon>
        <taxon>Ascomycota</taxon>
        <taxon>Saccharomycotina</taxon>
        <taxon>Lipomycetes</taxon>
        <taxon>Lipomycetales</taxon>
        <taxon>Lipomycetaceae</taxon>
        <taxon>Myxozyma</taxon>
    </lineage>
</organism>
<feature type="domain" description="VOC" evidence="12">
    <location>
        <begin position="218"/>
        <end position="377"/>
    </location>
</feature>
<dbReference type="GeneID" id="90038786"/>
<keyword evidence="9" id="KW-0585">Phenylalanine catabolism</keyword>
<dbReference type="NCBIfam" id="TIGR01263">
    <property type="entry name" value="4HPPD"/>
    <property type="match status" value="1"/>
</dbReference>
<dbReference type="PANTHER" id="PTHR11959:SF1">
    <property type="entry name" value="4-HYDROXYPHENYLPYRUVATE DIOXYGENASE"/>
    <property type="match status" value="1"/>
</dbReference>
<keyword evidence="13" id="KW-0560">Oxidoreductase</keyword>
<evidence type="ECO:0000256" key="10">
    <source>
        <dbReference type="PIRNR" id="PIRNR009283"/>
    </source>
</evidence>
<dbReference type="InterPro" id="IPR037523">
    <property type="entry name" value="VOC_core"/>
</dbReference>
<dbReference type="InterPro" id="IPR004360">
    <property type="entry name" value="Glyas_Fos-R_dOase_dom"/>
</dbReference>
<evidence type="ECO:0000256" key="2">
    <source>
        <dbReference type="ARBA" id="ARBA00005162"/>
    </source>
</evidence>
<comment type="similarity">
    <text evidence="3 10">Belongs to the 4HPPD family.</text>
</comment>
<keyword evidence="5" id="KW-0479">Metal-binding</keyword>
<dbReference type="RefSeq" id="XP_064766950.1">
    <property type="nucleotide sequence ID" value="XM_064913274.1"/>
</dbReference>
<comment type="caution">
    <text evidence="13">The sequence shown here is derived from an EMBL/GenBank/DDBJ whole genome shotgun (WGS) entry which is preliminary data.</text>
</comment>
<comment type="cofactor">
    <cofactor evidence="1">
        <name>Fe cation</name>
        <dbReference type="ChEBI" id="CHEBI:24875"/>
    </cofactor>
</comment>
<evidence type="ECO:0000256" key="1">
    <source>
        <dbReference type="ARBA" id="ARBA00001962"/>
    </source>
</evidence>
<comment type="pathway">
    <text evidence="2">Amino-acid degradation; L-phenylalanine degradation; acetoacetate and fumarate from L-phenylalanine: step 3/6.</text>
</comment>
<keyword evidence="8" id="KW-0408">Iron</keyword>
<feature type="domain" description="VOC" evidence="12">
    <location>
        <begin position="37"/>
        <end position="186"/>
    </location>
</feature>
<keyword evidence="7" id="KW-0828">Tyrosine catabolism</keyword>
<evidence type="ECO:0000256" key="6">
    <source>
        <dbReference type="ARBA" id="ARBA00022737"/>
    </source>
</evidence>
<feature type="region of interest" description="Disordered" evidence="11">
    <location>
        <begin position="415"/>
        <end position="455"/>
    </location>
</feature>
<keyword evidence="6" id="KW-0677">Repeat</keyword>
<evidence type="ECO:0000313" key="13">
    <source>
        <dbReference type="EMBL" id="KAK7203917.1"/>
    </source>
</evidence>
<proteinExistence type="inferred from homology"/>
<dbReference type="PROSITE" id="PS51819">
    <property type="entry name" value="VOC"/>
    <property type="match status" value="2"/>
</dbReference>
<evidence type="ECO:0000256" key="3">
    <source>
        <dbReference type="ARBA" id="ARBA00005877"/>
    </source>
</evidence>
<dbReference type="Proteomes" id="UP001498771">
    <property type="component" value="Unassembled WGS sequence"/>
</dbReference>
<evidence type="ECO:0000256" key="8">
    <source>
        <dbReference type="ARBA" id="ARBA00023004"/>
    </source>
</evidence>
<evidence type="ECO:0000256" key="4">
    <source>
        <dbReference type="ARBA" id="ARBA00013222"/>
    </source>
</evidence>
<dbReference type="Gene3D" id="3.10.180.10">
    <property type="entry name" value="2,3-Dihydroxybiphenyl 1,2-Dioxygenase, domain 1"/>
    <property type="match status" value="2"/>
</dbReference>
<evidence type="ECO:0000256" key="7">
    <source>
        <dbReference type="ARBA" id="ARBA00022878"/>
    </source>
</evidence>
<dbReference type="InterPro" id="IPR041736">
    <property type="entry name" value="4OHPhenylPyrv_dOase_N"/>
</dbReference>
<gene>
    <name evidence="13" type="ORF">BZA70DRAFT_282429</name>
</gene>
<evidence type="ECO:0000256" key="9">
    <source>
        <dbReference type="ARBA" id="ARBA00023232"/>
    </source>
</evidence>
<evidence type="ECO:0000313" key="14">
    <source>
        <dbReference type="Proteomes" id="UP001498771"/>
    </source>
</evidence>
<accession>A0ABR1F250</accession>
<dbReference type="InterPro" id="IPR029068">
    <property type="entry name" value="Glyas_Bleomycin-R_OHBP_Dase"/>
</dbReference>
<dbReference type="InterPro" id="IPR041735">
    <property type="entry name" value="4OHPhenylPyrv_dOase_C"/>
</dbReference>
<reference evidence="13 14" key="1">
    <citation type="submission" date="2024-03" db="EMBL/GenBank/DDBJ databases">
        <title>Genome-scale model development and genomic sequencing of the oleaginous clade Lipomyces.</title>
        <authorList>
            <consortium name="Lawrence Berkeley National Laboratory"/>
            <person name="Czajka J.J."/>
            <person name="Han Y."/>
            <person name="Kim J."/>
            <person name="Mondo S.J."/>
            <person name="Hofstad B.A."/>
            <person name="Robles A."/>
            <person name="Haridas S."/>
            <person name="Riley R."/>
            <person name="LaButti K."/>
            <person name="Pangilinan J."/>
            <person name="Andreopoulos W."/>
            <person name="Lipzen A."/>
            <person name="Yan J."/>
            <person name="Wang M."/>
            <person name="Ng V."/>
            <person name="Grigoriev I.V."/>
            <person name="Spatafora J.W."/>
            <person name="Magnuson J.K."/>
            <person name="Baker S.E."/>
            <person name="Pomraning K.R."/>
        </authorList>
    </citation>
    <scope>NUCLEOTIDE SEQUENCE [LARGE SCALE GENOMIC DNA]</scope>
    <source>
        <strain evidence="13 14">Phaff 52-87</strain>
    </source>
</reference>
<dbReference type="PANTHER" id="PTHR11959">
    <property type="entry name" value="4-HYDROXYPHENYLPYRUVATE DIOXYGENASE"/>
    <property type="match status" value="1"/>
</dbReference>
<protein>
    <recommendedName>
        <fullName evidence="4 10">4-hydroxyphenylpyruvate dioxygenase</fullName>
    </recommendedName>
</protein>
<sequence length="455" mass="51773">MSAPAPIPPADITYMPGTTSNPFGYVAPMPKHLRESYLNFFSARFACANAKAMAHYHESMMGFRALARREMEKDRNRGLCAEVVQNGKITLEFVAPVMPAHREEGLKISDEEYEDLESVSLFLQRHGEGVMDVVFEVKKCKELYDWAIAHGAHSVAEPALRTDVYGSVLAATIRTYGDVLHTLVERIDYSGCYLPWYKPVETVVPINSDLSHTVPFVKIDHCVGNQDWNQMEGVCKFYARALGFHQYFTDDDYNVTTEYSALETTVMASENEKIKMPITMPAIGKRMSQVEEFVRYNNGPGVQHLALLTEDIVAAVTEMRRRGVQFIEVSPQYYVDLRDRVRDYHGPPIMENLDDIEALNLLVDFNKDGYLLQTFVKDHISSRPTAFYEIIQRRGAQGFGGGNFRALFESIEREQARRGNLHPHSGPQSQYPEEEKEGENRGRRRERTAHAAKQD</sequence>
<evidence type="ECO:0000256" key="11">
    <source>
        <dbReference type="SAM" id="MobiDB-lite"/>
    </source>
</evidence>
<evidence type="ECO:0000256" key="5">
    <source>
        <dbReference type="ARBA" id="ARBA00022723"/>
    </source>
</evidence>
<keyword evidence="13" id="KW-0223">Dioxygenase</keyword>
<dbReference type="SUPFAM" id="SSF54593">
    <property type="entry name" value="Glyoxalase/Bleomycin resistance protein/Dihydroxybiphenyl dioxygenase"/>
    <property type="match status" value="1"/>
</dbReference>
<name>A0ABR1F250_9ASCO</name>
<dbReference type="EMBL" id="JBBJBU010000010">
    <property type="protein sequence ID" value="KAK7203917.1"/>
    <property type="molecule type" value="Genomic_DNA"/>
</dbReference>
<keyword evidence="14" id="KW-1185">Reference proteome</keyword>
<dbReference type="InterPro" id="IPR005956">
    <property type="entry name" value="4OHPhenylPyrv_dOase"/>
</dbReference>